<dbReference type="PANTHER" id="PTHR42850">
    <property type="entry name" value="METALLOPHOSPHOESTERASE"/>
    <property type="match status" value="1"/>
</dbReference>
<keyword evidence="4" id="KW-1185">Reference proteome</keyword>
<dbReference type="SUPFAM" id="SSF56300">
    <property type="entry name" value="Metallo-dependent phosphatases"/>
    <property type="match status" value="1"/>
</dbReference>
<reference evidence="3" key="1">
    <citation type="journal article" date="2020" name="Stud. Mycol.">
        <title>101 Dothideomycetes genomes: a test case for predicting lifestyles and emergence of pathogens.</title>
        <authorList>
            <person name="Haridas S."/>
            <person name="Albert R."/>
            <person name="Binder M."/>
            <person name="Bloem J."/>
            <person name="Labutti K."/>
            <person name="Salamov A."/>
            <person name="Andreopoulos B."/>
            <person name="Baker S."/>
            <person name="Barry K."/>
            <person name="Bills G."/>
            <person name="Bluhm B."/>
            <person name="Cannon C."/>
            <person name="Castanera R."/>
            <person name="Culley D."/>
            <person name="Daum C."/>
            <person name="Ezra D."/>
            <person name="Gonzalez J."/>
            <person name="Henrissat B."/>
            <person name="Kuo A."/>
            <person name="Liang C."/>
            <person name="Lipzen A."/>
            <person name="Lutzoni F."/>
            <person name="Magnuson J."/>
            <person name="Mondo S."/>
            <person name="Nolan M."/>
            <person name="Ohm R."/>
            <person name="Pangilinan J."/>
            <person name="Park H.-J."/>
            <person name="Ramirez L."/>
            <person name="Alfaro M."/>
            <person name="Sun H."/>
            <person name="Tritt A."/>
            <person name="Yoshinaga Y."/>
            <person name="Zwiers L.-H."/>
            <person name="Turgeon B."/>
            <person name="Goodwin S."/>
            <person name="Spatafora J."/>
            <person name="Crous P."/>
            <person name="Grigoriev I."/>
        </authorList>
    </citation>
    <scope>NUCLEOTIDE SEQUENCE</scope>
    <source>
        <strain evidence="3">CBS 675.92</strain>
    </source>
</reference>
<gene>
    <name evidence="3" type="ORF">CC80DRAFT_522454</name>
</gene>
<evidence type="ECO:0000313" key="3">
    <source>
        <dbReference type="EMBL" id="KAF1961736.1"/>
    </source>
</evidence>
<protein>
    <submittedName>
        <fullName evidence="3">Ser/Thr protein phosphatase-like protein family</fullName>
    </submittedName>
</protein>
<dbReference type="GO" id="GO:0000298">
    <property type="term" value="F:endopolyphosphatase activity"/>
    <property type="evidence" value="ECO:0007669"/>
    <property type="project" value="TreeGrafter"/>
</dbReference>
<dbReference type="PANTHER" id="PTHR42850:SF4">
    <property type="entry name" value="ZINC-DEPENDENT ENDOPOLYPHOSPHATASE"/>
    <property type="match status" value="1"/>
</dbReference>
<proteinExistence type="predicted"/>
<keyword evidence="1" id="KW-0472">Membrane</keyword>
<dbReference type="Pfam" id="PF00149">
    <property type="entry name" value="Metallophos"/>
    <property type="match status" value="1"/>
</dbReference>
<dbReference type="GO" id="GO:0006798">
    <property type="term" value="P:polyphosphate catabolic process"/>
    <property type="evidence" value="ECO:0007669"/>
    <property type="project" value="TreeGrafter"/>
</dbReference>
<evidence type="ECO:0000259" key="2">
    <source>
        <dbReference type="Pfam" id="PF00149"/>
    </source>
</evidence>
<dbReference type="InterPro" id="IPR004843">
    <property type="entry name" value="Calcineurin-like_PHP"/>
</dbReference>
<dbReference type="CDD" id="cd00144">
    <property type="entry name" value="MPP_PPP_family"/>
    <property type="match status" value="1"/>
</dbReference>
<dbReference type="EMBL" id="ML976980">
    <property type="protein sequence ID" value="KAF1961736.1"/>
    <property type="molecule type" value="Genomic_DNA"/>
</dbReference>
<accession>A0A6A5UFP3</accession>
<dbReference type="OrthoDB" id="10267127at2759"/>
<dbReference type="Proteomes" id="UP000800035">
    <property type="component" value="Unassembled WGS sequence"/>
</dbReference>
<name>A0A6A5UFP3_9PLEO</name>
<evidence type="ECO:0000313" key="4">
    <source>
        <dbReference type="Proteomes" id="UP000800035"/>
    </source>
</evidence>
<dbReference type="GO" id="GO:0016791">
    <property type="term" value="F:phosphatase activity"/>
    <property type="evidence" value="ECO:0007669"/>
    <property type="project" value="TreeGrafter"/>
</dbReference>
<feature type="transmembrane region" description="Helical" evidence="1">
    <location>
        <begin position="67"/>
        <end position="87"/>
    </location>
</feature>
<keyword evidence="1" id="KW-1133">Transmembrane helix</keyword>
<sequence length="379" mass="43268">MTNRHKPHHRPLIDQIPDHNPYDVDLDVSDEEDAFYAVDEGDYLLHPKWRALIVRTSNRIPRRLQRYIVICFFAAVVFLTVWFGLIWPRYSTYMQDTWDMDAAPKNRFGLNKRPEFKDLLQVGKLDERFLPKGDGRLVVVGDVHGCRKELDQLLRKSLFREGRDHLVLTGDIIAKGPDSSGVVDMARRLNASCVRGNHEDRVLLSLAEITSVNPLGPDAPIEQSLTERDYATRNLAKSFSEDQISYLKSCPVILDVGTIGTLHNIAIVHAGLVPDVAFEDQDPYQVMNMRSIVLKTRVPSETREGKPWEMFWNHQQKKKPEDQQMNVIYGHDSKRGANFQKFSFGLDSGCVSGGRLTAMLIRESGDYSFVMVDCKEHGK</sequence>
<dbReference type="InterPro" id="IPR029052">
    <property type="entry name" value="Metallo-depent_PP-like"/>
</dbReference>
<dbReference type="InterPro" id="IPR050126">
    <property type="entry name" value="Ap4A_hydrolase"/>
</dbReference>
<organism evidence="3 4">
    <name type="scientific">Byssothecium circinans</name>
    <dbReference type="NCBI Taxonomy" id="147558"/>
    <lineage>
        <taxon>Eukaryota</taxon>
        <taxon>Fungi</taxon>
        <taxon>Dikarya</taxon>
        <taxon>Ascomycota</taxon>
        <taxon>Pezizomycotina</taxon>
        <taxon>Dothideomycetes</taxon>
        <taxon>Pleosporomycetidae</taxon>
        <taxon>Pleosporales</taxon>
        <taxon>Massarineae</taxon>
        <taxon>Massarinaceae</taxon>
        <taxon>Byssothecium</taxon>
    </lineage>
</organism>
<feature type="domain" description="Calcineurin-like phosphoesterase" evidence="2">
    <location>
        <begin position="136"/>
        <end position="335"/>
    </location>
</feature>
<dbReference type="AlphaFoldDB" id="A0A6A5UFP3"/>
<dbReference type="Gene3D" id="3.60.21.10">
    <property type="match status" value="1"/>
</dbReference>
<keyword evidence="1" id="KW-0812">Transmembrane</keyword>
<dbReference type="GO" id="GO:0005737">
    <property type="term" value="C:cytoplasm"/>
    <property type="evidence" value="ECO:0007669"/>
    <property type="project" value="TreeGrafter"/>
</dbReference>
<evidence type="ECO:0000256" key="1">
    <source>
        <dbReference type="SAM" id="Phobius"/>
    </source>
</evidence>